<comment type="caution">
    <text evidence="2">The sequence shown here is derived from an EMBL/GenBank/DDBJ whole genome shotgun (WGS) entry which is preliminary data.</text>
</comment>
<keyword evidence="1" id="KW-1133">Transmembrane helix</keyword>
<dbReference type="EMBL" id="WOWK01000051">
    <property type="protein sequence ID" value="KAF0323547.1"/>
    <property type="molecule type" value="Genomic_DNA"/>
</dbReference>
<feature type="non-terminal residue" evidence="2">
    <location>
        <position position="1"/>
    </location>
</feature>
<feature type="transmembrane region" description="Helical" evidence="1">
    <location>
        <begin position="26"/>
        <end position="47"/>
    </location>
</feature>
<sequence length="113" mass="12365">MSNASLCHAIDCDNLKGDPLEPYADISGTGVFWLFVILLWGTVKVLAARNTIRSKSPEVALEEEQWTFGQILPVFLLLGPLFAMVGIFASNMTKTTSNPARRYGAEAYIIGTI</sequence>
<feature type="transmembrane region" description="Helical" evidence="1">
    <location>
        <begin position="68"/>
        <end position="89"/>
    </location>
</feature>
<evidence type="ECO:0000313" key="2">
    <source>
        <dbReference type="EMBL" id="KAF0323547.1"/>
    </source>
</evidence>
<keyword evidence="3" id="KW-1185">Reference proteome</keyword>
<dbReference type="Proteomes" id="UP000434172">
    <property type="component" value="Unassembled WGS sequence"/>
</dbReference>
<evidence type="ECO:0000313" key="3">
    <source>
        <dbReference type="Proteomes" id="UP000434172"/>
    </source>
</evidence>
<keyword evidence="1" id="KW-0812">Transmembrane</keyword>
<gene>
    <name evidence="2" type="ORF">GQ607_009228</name>
</gene>
<proteinExistence type="predicted"/>
<reference evidence="2 3" key="1">
    <citation type="submission" date="2019-12" db="EMBL/GenBank/DDBJ databases">
        <title>A genome sequence resource for the geographically widespread anthracnose pathogen Colletotrichum asianum.</title>
        <authorList>
            <person name="Meng Y."/>
        </authorList>
    </citation>
    <scope>NUCLEOTIDE SEQUENCE [LARGE SCALE GENOMIC DNA]</scope>
    <source>
        <strain evidence="2 3">ICMP 18580</strain>
    </source>
</reference>
<name>A0A8H3WCZ0_9PEZI</name>
<keyword evidence="1" id="KW-0472">Membrane</keyword>
<dbReference type="OrthoDB" id="5427664at2759"/>
<evidence type="ECO:0000256" key="1">
    <source>
        <dbReference type="SAM" id="Phobius"/>
    </source>
</evidence>
<accession>A0A8H3WCZ0</accession>
<dbReference type="AlphaFoldDB" id="A0A8H3WCZ0"/>
<protein>
    <submittedName>
        <fullName evidence="2">Uncharacterized protein</fullName>
    </submittedName>
</protein>
<organism evidence="2 3">
    <name type="scientific">Colletotrichum asianum</name>
    <dbReference type="NCBI Taxonomy" id="702518"/>
    <lineage>
        <taxon>Eukaryota</taxon>
        <taxon>Fungi</taxon>
        <taxon>Dikarya</taxon>
        <taxon>Ascomycota</taxon>
        <taxon>Pezizomycotina</taxon>
        <taxon>Sordariomycetes</taxon>
        <taxon>Hypocreomycetidae</taxon>
        <taxon>Glomerellales</taxon>
        <taxon>Glomerellaceae</taxon>
        <taxon>Colletotrichum</taxon>
        <taxon>Colletotrichum gloeosporioides species complex</taxon>
    </lineage>
</organism>